<reference evidence="2 3" key="1">
    <citation type="submission" date="2020-03" db="EMBL/GenBank/DDBJ databases">
        <title>Draft Genome Sequence of Cudoniella acicularis.</title>
        <authorList>
            <person name="Buettner E."/>
            <person name="Kellner H."/>
        </authorList>
    </citation>
    <scope>NUCLEOTIDE SEQUENCE [LARGE SCALE GENOMIC DNA]</scope>
    <source>
        <strain evidence="2 3">DSM 108380</strain>
    </source>
</reference>
<name>A0A8H4RSD2_9HELO</name>
<feature type="compositionally biased region" description="Polar residues" evidence="1">
    <location>
        <begin position="68"/>
        <end position="81"/>
    </location>
</feature>
<evidence type="ECO:0000313" key="2">
    <source>
        <dbReference type="EMBL" id="KAF4635162.1"/>
    </source>
</evidence>
<organism evidence="2 3">
    <name type="scientific">Cudoniella acicularis</name>
    <dbReference type="NCBI Taxonomy" id="354080"/>
    <lineage>
        <taxon>Eukaryota</taxon>
        <taxon>Fungi</taxon>
        <taxon>Dikarya</taxon>
        <taxon>Ascomycota</taxon>
        <taxon>Pezizomycotina</taxon>
        <taxon>Leotiomycetes</taxon>
        <taxon>Helotiales</taxon>
        <taxon>Tricladiaceae</taxon>
        <taxon>Cudoniella</taxon>
    </lineage>
</organism>
<gene>
    <name evidence="2" type="ORF">G7Y89_g2927</name>
</gene>
<accession>A0A8H4RSD2</accession>
<sequence length="224" mass="25164">MASGSRDEKKDKGKGREVIASGDEPGSNAEVVSPVRNSGDSSFESAYKEVPRTVNTRDQNPFAGPSRQRPNNDAAVNSKALSRSHKGGSMLNNNQLMALFAQLEIEADVEREDSGDYDQDMRDFMRSYPKSTLAIAWNRQGTLPSSYQPGYHDLTWGLVLGRGKLSSDPMEVQEFFFGIQPLERFDWTFFRNLPAELRIAIFVEEAIPGHMFRGLTRRIQGERL</sequence>
<feature type="region of interest" description="Disordered" evidence="1">
    <location>
        <begin position="1"/>
        <end position="88"/>
    </location>
</feature>
<dbReference type="EMBL" id="JAAMPI010000137">
    <property type="protein sequence ID" value="KAF4635162.1"/>
    <property type="molecule type" value="Genomic_DNA"/>
</dbReference>
<evidence type="ECO:0000313" key="3">
    <source>
        <dbReference type="Proteomes" id="UP000566819"/>
    </source>
</evidence>
<dbReference type="OrthoDB" id="10554250at2759"/>
<evidence type="ECO:0000256" key="1">
    <source>
        <dbReference type="SAM" id="MobiDB-lite"/>
    </source>
</evidence>
<comment type="caution">
    <text evidence="2">The sequence shown here is derived from an EMBL/GenBank/DDBJ whole genome shotgun (WGS) entry which is preliminary data.</text>
</comment>
<keyword evidence="3" id="KW-1185">Reference proteome</keyword>
<dbReference type="AlphaFoldDB" id="A0A8H4RSD2"/>
<feature type="compositionally biased region" description="Basic and acidic residues" evidence="1">
    <location>
        <begin position="1"/>
        <end position="17"/>
    </location>
</feature>
<protein>
    <submittedName>
        <fullName evidence="2">Uncharacterized protein</fullName>
    </submittedName>
</protein>
<proteinExistence type="predicted"/>
<dbReference type="Proteomes" id="UP000566819">
    <property type="component" value="Unassembled WGS sequence"/>
</dbReference>
<feature type="compositionally biased region" description="Polar residues" evidence="1">
    <location>
        <begin position="35"/>
        <end position="44"/>
    </location>
</feature>